<accession>A0ABW5ZGM9</accession>
<protein>
    <submittedName>
        <fullName evidence="2">CadD family cadmium resistance transporter</fullName>
    </submittedName>
</protein>
<keyword evidence="1" id="KW-0472">Membrane</keyword>
<evidence type="ECO:0000313" key="3">
    <source>
        <dbReference type="Proteomes" id="UP001597561"/>
    </source>
</evidence>
<feature type="transmembrane region" description="Helical" evidence="1">
    <location>
        <begin position="156"/>
        <end position="178"/>
    </location>
</feature>
<dbReference type="EMBL" id="JBHUPG010000019">
    <property type="protein sequence ID" value="MFD2912134.1"/>
    <property type="molecule type" value="Genomic_DNA"/>
</dbReference>
<dbReference type="NCBIfam" id="TIGR00779">
    <property type="entry name" value="cad"/>
    <property type="match status" value="1"/>
</dbReference>
<feature type="transmembrane region" description="Helical" evidence="1">
    <location>
        <begin position="59"/>
        <end position="80"/>
    </location>
</feature>
<feature type="transmembrane region" description="Helical" evidence="1">
    <location>
        <begin position="6"/>
        <end position="29"/>
    </location>
</feature>
<keyword evidence="1" id="KW-0812">Transmembrane</keyword>
<proteinExistence type="predicted"/>
<evidence type="ECO:0000313" key="2">
    <source>
        <dbReference type="EMBL" id="MFD2912134.1"/>
    </source>
</evidence>
<feature type="transmembrane region" description="Helical" evidence="1">
    <location>
        <begin position="190"/>
        <end position="208"/>
    </location>
</feature>
<evidence type="ECO:0000256" key="1">
    <source>
        <dbReference type="SAM" id="Phobius"/>
    </source>
</evidence>
<sequence>MTLILNVISAIGAFIVTNIDDIFVLMLLFSQAKAQVKTSEGLKGNQTENKHISPKDIIIGQYLGFTLLVVVSLLGTFGVMLIPEKWVGLLGLIPIYLGIMLFIKGEDEDENAILSSLNSGKYNSVFLSVAFITFANGGDNIGIYVPFFSTLTMNQLAVTVITFFIMVAIWCFIGYRLAAFKHVSETLENYGRWIIPIVFIGLGIYIMVENETFNALLSLINY</sequence>
<dbReference type="Proteomes" id="UP001597561">
    <property type="component" value="Unassembled WGS sequence"/>
</dbReference>
<reference evidence="3" key="1">
    <citation type="journal article" date="2019" name="Int. J. Syst. Evol. Microbiol.">
        <title>The Global Catalogue of Microorganisms (GCM) 10K type strain sequencing project: providing services to taxonomists for standard genome sequencing and annotation.</title>
        <authorList>
            <consortium name="The Broad Institute Genomics Platform"/>
            <consortium name="The Broad Institute Genome Sequencing Center for Infectious Disease"/>
            <person name="Wu L."/>
            <person name="Ma J."/>
        </authorList>
    </citation>
    <scope>NUCLEOTIDE SEQUENCE [LARGE SCALE GENOMIC DNA]</scope>
    <source>
        <strain evidence="3">KCTC 13528</strain>
    </source>
</reference>
<feature type="transmembrane region" description="Helical" evidence="1">
    <location>
        <begin position="124"/>
        <end position="144"/>
    </location>
</feature>
<dbReference type="RefSeq" id="WP_204728709.1">
    <property type="nucleotide sequence ID" value="NZ_JAFBDK010000005.1"/>
</dbReference>
<dbReference type="Pfam" id="PF03596">
    <property type="entry name" value="Cad"/>
    <property type="match status" value="1"/>
</dbReference>
<keyword evidence="1" id="KW-1133">Transmembrane helix</keyword>
<dbReference type="InterPro" id="IPR004676">
    <property type="entry name" value="Cd-R_transporter"/>
</dbReference>
<name>A0ABW5ZGM9_9BACL</name>
<comment type="caution">
    <text evidence="2">The sequence shown here is derived from an EMBL/GenBank/DDBJ whole genome shotgun (WGS) entry which is preliminary data.</text>
</comment>
<keyword evidence="3" id="KW-1185">Reference proteome</keyword>
<gene>
    <name evidence="2" type="ORF">ACFS5P_09630</name>
</gene>
<feature type="transmembrane region" description="Helical" evidence="1">
    <location>
        <begin position="86"/>
        <end position="103"/>
    </location>
</feature>
<organism evidence="2 3">
    <name type="scientific">Jeotgalibacillus terrae</name>
    <dbReference type="NCBI Taxonomy" id="587735"/>
    <lineage>
        <taxon>Bacteria</taxon>
        <taxon>Bacillati</taxon>
        <taxon>Bacillota</taxon>
        <taxon>Bacilli</taxon>
        <taxon>Bacillales</taxon>
        <taxon>Caryophanaceae</taxon>
        <taxon>Jeotgalibacillus</taxon>
    </lineage>
</organism>